<dbReference type="SMART" id="SM00360">
    <property type="entry name" value="RRM"/>
    <property type="match status" value="1"/>
</dbReference>
<dbReference type="AlphaFoldDB" id="A0A9D4VEB2"/>
<evidence type="ECO:0000256" key="2">
    <source>
        <dbReference type="ARBA" id="ARBA00010725"/>
    </source>
</evidence>
<dbReference type="FunFam" id="3.30.70.330:FF:000128">
    <property type="entry name" value="Nuclear cap-binding protein subunit 2"/>
    <property type="match status" value="1"/>
</dbReference>
<sequence length="234" mass="27280">MASLFVNTQVLSPYRDRRFPGTQDEFEVALQTSTTVYIGNLSFYTTEEQIYDLFSRCGEIKKITMGLDKNTKTPCGFCFVVFYSREDTEDAVKYVSGTILDERPIRVDFDWGFQDGRQWGRGRSGGQVRDEYRTDYDPGRGGYGKIVQRELESRRQLVDYTGGLGSYYTTPGSHDDNRSSHRSGRDSSRKRHRGDDEYHSSERSYRESNRDSRPEKNPRFRERHDSDEEESSKR</sequence>
<dbReference type="InterPro" id="IPR034148">
    <property type="entry name" value="NCBP2_RRM"/>
</dbReference>
<dbReference type="PROSITE" id="PS50102">
    <property type="entry name" value="RRM"/>
    <property type="match status" value="1"/>
</dbReference>
<dbReference type="InterPro" id="IPR035979">
    <property type="entry name" value="RBD_domain_sf"/>
</dbReference>
<evidence type="ECO:0000256" key="9">
    <source>
        <dbReference type="SAM" id="MobiDB-lite"/>
    </source>
</evidence>
<evidence type="ECO:0000256" key="3">
    <source>
        <dbReference type="ARBA" id="ARBA00022664"/>
    </source>
</evidence>
<evidence type="ECO:0000313" key="12">
    <source>
        <dbReference type="Proteomes" id="UP000886520"/>
    </source>
</evidence>
<name>A0A9D4VEB2_ADICA</name>
<evidence type="ECO:0000256" key="8">
    <source>
        <dbReference type="RuleBase" id="RU364036"/>
    </source>
</evidence>
<dbReference type="GO" id="GO:0005634">
    <property type="term" value="C:nucleus"/>
    <property type="evidence" value="ECO:0007669"/>
    <property type="project" value="UniProtKB-SubCell"/>
</dbReference>
<dbReference type="EMBL" id="JABFUD020000001">
    <property type="protein sequence ID" value="KAI5084990.1"/>
    <property type="molecule type" value="Genomic_DNA"/>
</dbReference>
<dbReference type="InterPro" id="IPR012677">
    <property type="entry name" value="Nucleotide-bd_a/b_plait_sf"/>
</dbReference>
<comment type="caution">
    <text evidence="11">The sequence shown here is derived from an EMBL/GenBank/DDBJ whole genome shotgun (WGS) entry which is preliminary data.</text>
</comment>
<feature type="domain" description="RRM" evidence="10">
    <location>
        <begin position="34"/>
        <end position="112"/>
    </location>
</feature>
<keyword evidence="5 8" id="KW-0508">mRNA splicing</keyword>
<keyword evidence="3 8" id="KW-0507">mRNA processing</keyword>
<dbReference type="GO" id="GO:0000339">
    <property type="term" value="F:RNA cap binding"/>
    <property type="evidence" value="ECO:0007669"/>
    <property type="project" value="InterPro"/>
</dbReference>
<evidence type="ECO:0000256" key="4">
    <source>
        <dbReference type="ARBA" id="ARBA00022884"/>
    </source>
</evidence>
<evidence type="ECO:0000256" key="1">
    <source>
        <dbReference type="ARBA" id="ARBA00004123"/>
    </source>
</evidence>
<dbReference type="CDD" id="cd12240">
    <property type="entry name" value="RRM_NCBP2"/>
    <property type="match status" value="1"/>
</dbReference>
<feature type="region of interest" description="Disordered" evidence="9">
    <location>
        <begin position="120"/>
        <end position="144"/>
    </location>
</feature>
<evidence type="ECO:0000256" key="7">
    <source>
        <dbReference type="PROSITE-ProRule" id="PRU00176"/>
    </source>
</evidence>
<dbReference type="InterPro" id="IPR027157">
    <property type="entry name" value="NCBP2"/>
</dbReference>
<evidence type="ECO:0000313" key="11">
    <source>
        <dbReference type="EMBL" id="KAI5084990.1"/>
    </source>
</evidence>
<dbReference type="Gene3D" id="3.30.70.330">
    <property type="match status" value="1"/>
</dbReference>
<dbReference type="SUPFAM" id="SSF54928">
    <property type="entry name" value="RNA-binding domain, RBD"/>
    <property type="match status" value="1"/>
</dbReference>
<gene>
    <name evidence="11" type="ORF">GOP47_0001159</name>
</gene>
<feature type="compositionally biased region" description="Basic and acidic residues" evidence="9">
    <location>
        <begin position="173"/>
        <end position="234"/>
    </location>
</feature>
<feature type="region of interest" description="Disordered" evidence="9">
    <location>
        <begin position="162"/>
        <end position="234"/>
    </location>
</feature>
<dbReference type="GO" id="GO:0005846">
    <property type="term" value="C:nuclear cap binding complex"/>
    <property type="evidence" value="ECO:0007669"/>
    <property type="project" value="InterPro"/>
</dbReference>
<dbReference type="GO" id="GO:0045292">
    <property type="term" value="P:mRNA cis splicing, via spliceosome"/>
    <property type="evidence" value="ECO:0007669"/>
    <property type="project" value="InterPro"/>
</dbReference>
<reference evidence="11" key="1">
    <citation type="submission" date="2021-01" db="EMBL/GenBank/DDBJ databases">
        <title>Adiantum capillus-veneris genome.</title>
        <authorList>
            <person name="Fang Y."/>
            <person name="Liao Q."/>
        </authorList>
    </citation>
    <scope>NUCLEOTIDE SEQUENCE</scope>
    <source>
        <strain evidence="11">H3</strain>
        <tissue evidence="11">Leaf</tissue>
    </source>
</reference>
<dbReference type="InterPro" id="IPR000504">
    <property type="entry name" value="RRM_dom"/>
</dbReference>
<organism evidence="11 12">
    <name type="scientific">Adiantum capillus-veneris</name>
    <name type="common">Maidenhair fern</name>
    <dbReference type="NCBI Taxonomy" id="13818"/>
    <lineage>
        <taxon>Eukaryota</taxon>
        <taxon>Viridiplantae</taxon>
        <taxon>Streptophyta</taxon>
        <taxon>Embryophyta</taxon>
        <taxon>Tracheophyta</taxon>
        <taxon>Polypodiopsida</taxon>
        <taxon>Polypodiidae</taxon>
        <taxon>Polypodiales</taxon>
        <taxon>Pteridineae</taxon>
        <taxon>Pteridaceae</taxon>
        <taxon>Vittarioideae</taxon>
        <taxon>Adiantum</taxon>
    </lineage>
</organism>
<comment type="similarity">
    <text evidence="2 8">Belongs to the RRM NCBP2 family.</text>
</comment>
<dbReference type="OrthoDB" id="201398at2759"/>
<keyword evidence="4 7" id="KW-0694">RNA-binding</keyword>
<dbReference type="PANTHER" id="PTHR18847:SF0">
    <property type="entry name" value="NUCLEAR CAP-BINDING PROTEIN SUBUNIT 2"/>
    <property type="match status" value="1"/>
</dbReference>
<comment type="subcellular location">
    <subcellularLocation>
        <location evidence="1 8">Nucleus</location>
    </subcellularLocation>
</comment>
<keyword evidence="6 8" id="KW-0539">Nucleus</keyword>
<proteinExistence type="inferred from homology"/>
<keyword evidence="12" id="KW-1185">Reference proteome</keyword>
<dbReference type="Proteomes" id="UP000886520">
    <property type="component" value="Chromosome 1"/>
</dbReference>
<evidence type="ECO:0000259" key="10">
    <source>
        <dbReference type="PROSITE" id="PS50102"/>
    </source>
</evidence>
<evidence type="ECO:0000256" key="6">
    <source>
        <dbReference type="ARBA" id="ARBA00023242"/>
    </source>
</evidence>
<dbReference type="Pfam" id="PF00076">
    <property type="entry name" value="RRM_1"/>
    <property type="match status" value="1"/>
</dbReference>
<accession>A0A9D4VEB2</accession>
<feature type="compositionally biased region" description="Basic and acidic residues" evidence="9">
    <location>
        <begin position="128"/>
        <end position="138"/>
    </location>
</feature>
<protein>
    <recommendedName>
        <fullName evidence="8">Nuclear cap-binding protein subunit 2</fullName>
    </recommendedName>
    <alternativeName>
        <fullName evidence="8">20 kDa nuclear cap-binding protein</fullName>
    </alternativeName>
</protein>
<evidence type="ECO:0000256" key="5">
    <source>
        <dbReference type="ARBA" id="ARBA00023187"/>
    </source>
</evidence>
<dbReference type="PANTHER" id="PTHR18847">
    <property type="entry name" value="20 KD NUCLEAR CAP BINDING PROTEIN"/>
    <property type="match status" value="1"/>
</dbReference>